<dbReference type="Proteomes" id="UP000050640">
    <property type="component" value="Unplaced"/>
</dbReference>
<keyword evidence="2" id="KW-1185">Reference proteome</keyword>
<dbReference type="STRING" id="1147741.A0A0R3RVT6"/>
<reference evidence="3" key="1">
    <citation type="submission" date="2017-02" db="UniProtKB">
        <authorList>
            <consortium name="WormBaseParasite"/>
        </authorList>
    </citation>
    <scope>IDENTIFICATION</scope>
</reference>
<evidence type="ECO:0000256" key="1">
    <source>
        <dbReference type="SAM" id="MobiDB-lite"/>
    </source>
</evidence>
<accession>A0A0R3RVT6</accession>
<evidence type="ECO:0000313" key="3">
    <source>
        <dbReference type="WBParaSite" id="EEL_0000624601-mRNA-1"/>
    </source>
</evidence>
<sequence>MIELSHFQQTNSIIFSGVSGLNIRSRFIARSAGNLYNSPERNDTLSGSNLLRQAEISLGTKTERSLAKTIESLKKASNPDLSKFEVSETDEVLLETENEPEHLFPLALSTRNQKGKGAVQKRVERYQPRSRISRDTTSGESDSNSSEVNGSPLLQAGGTVGQQFASRRYFTTINGSSRSISCVESMPRQTVLQTRRIFEPQQRHSSSNTQRRIPSYLAQKLASGDVVAPDVGSEEYSQQSTPSSEVVAFQDFAAKTHQSKRKCLLFDPKNLFFISMC</sequence>
<protein>
    <submittedName>
        <fullName evidence="3">Uncharacterized protein</fullName>
    </submittedName>
</protein>
<organism evidence="2 3">
    <name type="scientific">Elaeophora elaphi</name>
    <dbReference type="NCBI Taxonomy" id="1147741"/>
    <lineage>
        <taxon>Eukaryota</taxon>
        <taxon>Metazoa</taxon>
        <taxon>Ecdysozoa</taxon>
        <taxon>Nematoda</taxon>
        <taxon>Chromadorea</taxon>
        <taxon>Rhabditida</taxon>
        <taxon>Spirurina</taxon>
        <taxon>Spiruromorpha</taxon>
        <taxon>Filarioidea</taxon>
        <taxon>Onchocercidae</taxon>
        <taxon>Elaeophora</taxon>
    </lineage>
</organism>
<name>A0A0R3RVT6_9BILA</name>
<dbReference type="AlphaFoldDB" id="A0A0R3RVT6"/>
<dbReference type="WBParaSite" id="EEL_0000624601-mRNA-1">
    <property type="protein sequence ID" value="EEL_0000624601-mRNA-1"/>
    <property type="gene ID" value="EEL_0000624601"/>
</dbReference>
<feature type="region of interest" description="Disordered" evidence="1">
    <location>
        <begin position="108"/>
        <end position="157"/>
    </location>
</feature>
<feature type="compositionally biased region" description="Polar residues" evidence="1">
    <location>
        <begin position="135"/>
        <end position="149"/>
    </location>
</feature>
<evidence type="ECO:0000313" key="2">
    <source>
        <dbReference type="Proteomes" id="UP000050640"/>
    </source>
</evidence>
<proteinExistence type="predicted"/>